<dbReference type="AlphaFoldDB" id="B8J9F0"/>
<evidence type="ECO:0000313" key="2">
    <source>
        <dbReference type="Proteomes" id="UP000007089"/>
    </source>
</evidence>
<dbReference type="HOGENOM" id="CLU_2821656_0_0_7"/>
<dbReference type="EMBL" id="CP001359">
    <property type="protein sequence ID" value="ACL65556.1"/>
    <property type="molecule type" value="Genomic_DNA"/>
</dbReference>
<accession>B8J9F0</accession>
<keyword evidence="2" id="KW-1185">Reference proteome</keyword>
<dbReference type="Proteomes" id="UP000007089">
    <property type="component" value="Chromosome"/>
</dbReference>
<reference evidence="1" key="1">
    <citation type="submission" date="2009-01" db="EMBL/GenBank/DDBJ databases">
        <title>Complete sequence of Anaeromyxobacter dehalogenans 2CP-1.</title>
        <authorList>
            <consortium name="US DOE Joint Genome Institute"/>
            <person name="Lucas S."/>
            <person name="Copeland A."/>
            <person name="Lapidus A."/>
            <person name="Glavina del Rio T."/>
            <person name="Dalin E."/>
            <person name="Tice H."/>
            <person name="Bruce D."/>
            <person name="Goodwin L."/>
            <person name="Pitluck S."/>
            <person name="Saunders E."/>
            <person name="Brettin T."/>
            <person name="Detter J.C."/>
            <person name="Han C."/>
            <person name="Larimer F."/>
            <person name="Land M."/>
            <person name="Hauser L."/>
            <person name="Kyrpides N."/>
            <person name="Ovchinnikova G."/>
            <person name="Beliaev A.S."/>
            <person name="Richardson P."/>
        </authorList>
    </citation>
    <scope>NUCLEOTIDE SEQUENCE</scope>
    <source>
        <strain evidence="1">2CP-1</strain>
    </source>
</reference>
<sequence>MARAFIGSTECRVHVDKDLGDTWAVTVYPPPTQAGPAAPLVVKLQGTDKEKATKGALEILQGAGKIDKYEL</sequence>
<protein>
    <submittedName>
        <fullName evidence="1">Uncharacterized protein</fullName>
    </submittedName>
</protein>
<dbReference type="KEGG" id="acp:A2cp1_2218"/>
<name>B8J9F0_ANAD2</name>
<gene>
    <name evidence="1" type="ordered locus">A2cp1_2218</name>
</gene>
<organism evidence="1 2">
    <name type="scientific">Anaeromyxobacter dehalogenans (strain ATCC BAA-258 / DSM 21875 / 2CP-1)</name>
    <dbReference type="NCBI Taxonomy" id="455488"/>
    <lineage>
        <taxon>Bacteria</taxon>
        <taxon>Pseudomonadati</taxon>
        <taxon>Myxococcota</taxon>
        <taxon>Myxococcia</taxon>
        <taxon>Myxococcales</taxon>
        <taxon>Cystobacterineae</taxon>
        <taxon>Anaeromyxobacteraceae</taxon>
        <taxon>Anaeromyxobacter</taxon>
    </lineage>
</organism>
<evidence type="ECO:0000313" key="1">
    <source>
        <dbReference type="EMBL" id="ACL65556.1"/>
    </source>
</evidence>
<proteinExistence type="predicted"/>